<feature type="region of interest" description="Disordered" evidence="1">
    <location>
        <begin position="64"/>
        <end position="93"/>
    </location>
</feature>
<reference evidence="2 3" key="1">
    <citation type="submission" date="2023-01" db="EMBL/GenBank/DDBJ databases">
        <title>Analysis of 21 Apiospora genomes using comparative genomics revels a genus with tremendous synthesis potential of carbohydrate active enzymes and secondary metabolites.</title>
        <authorList>
            <person name="Sorensen T."/>
        </authorList>
    </citation>
    <scope>NUCLEOTIDE SEQUENCE [LARGE SCALE GENOMIC DNA]</scope>
    <source>
        <strain evidence="2 3">CBS 83171</strain>
    </source>
</reference>
<feature type="compositionally biased region" description="Low complexity" evidence="1">
    <location>
        <begin position="64"/>
        <end position="76"/>
    </location>
</feature>
<proteinExistence type="predicted"/>
<feature type="compositionally biased region" description="Pro residues" evidence="1">
    <location>
        <begin position="329"/>
        <end position="342"/>
    </location>
</feature>
<comment type="caution">
    <text evidence="2">The sequence shown here is derived from an EMBL/GenBank/DDBJ whole genome shotgun (WGS) entry which is preliminary data.</text>
</comment>
<gene>
    <name evidence="2" type="ORF">PG996_003287</name>
</gene>
<sequence length="405" mass="43885">MGSSVPGSLAAHESPPDAVPLEYHRPIDSSWLDVGSVANPVPTKVVKRVPTKVVKRLPTKVVKRVPTTTSSTPTITGRPEWPFDPNPQDPNARSWRDPENYNCNEFANKYNQIPPSGLTVRPAMSKDDNQNYQIAWVYSDEEIYEAFRDGAMLLWSAQNGHINLDDWQFLSYNGERFPRPLSPPAGWRRGQQRFIGMGTWNGQQSRANGTTVIYEWPLVPGGNWPQDPDSPVGFDRVLFQLVSNIPIYLGVVTFRGVFPDARIEQMVMSWGFIHNENGRVDTGAVETLRYPGIPDNTPRLPGSRTLTNRRSNMKRKGNGPWGSVYGGAPEPPAAPDPPPPGPGSGAGGSSGDYPRLLGPGGVSSGGGGMLGNEGALGGMGLFPQAGNVFAKSQPSLVPAPSHAEL</sequence>
<feature type="region of interest" description="Disordered" evidence="1">
    <location>
        <begin position="1"/>
        <end position="21"/>
    </location>
</feature>
<dbReference type="EMBL" id="JAQQWM010000002">
    <property type="protein sequence ID" value="KAK8077117.1"/>
    <property type="molecule type" value="Genomic_DNA"/>
</dbReference>
<feature type="region of interest" description="Disordered" evidence="1">
    <location>
        <begin position="289"/>
        <end position="386"/>
    </location>
</feature>
<dbReference type="Proteomes" id="UP001446871">
    <property type="component" value="Unassembled WGS sequence"/>
</dbReference>
<evidence type="ECO:0000313" key="3">
    <source>
        <dbReference type="Proteomes" id="UP001446871"/>
    </source>
</evidence>
<keyword evidence="3" id="KW-1185">Reference proteome</keyword>
<accession>A0ABR1W0U3</accession>
<evidence type="ECO:0000313" key="2">
    <source>
        <dbReference type="EMBL" id="KAK8077117.1"/>
    </source>
</evidence>
<feature type="compositionally biased region" description="Gly residues" evidence="1">
    <location>
        <begin position="358"/>
        <end position="380"/>
    </location>
</feature>
<name>A0ABR1W0U3_9PEZI</name>
<protein>
    <submittedName>
        <fullName evidence="2">Uncharacterized protein</fullName>
    </submittedName>
</protein>
<organism evidence="2 3">
    <name type="scientific">Apiospora saccharicola</name>
    <dbReference type="NCBI Taxonomy" id="335842"/>
    <lineage>
        <taxon>Eukaryota</taxon>
        <taxon>Fungi</taxon>
        <taxon>Dikarya</taxon>
        <taxon>Ascomycota</taxon>
        <taxon>Pezizomycotina</taxon>
        <taxon>Sordariomycetes</taxon>
        <taxon>Xylariomycetidae</taxon>
        <taxon>Amphisphaeriales</taxon>
        <taxon>Apiosporaceae</taxon>
        <taxon>Apiospora</taxon>
    </lineage>
</organism>
<evidence type="ECO:0000256" key="1">
    <source>
        <dbReference type="SAM" id="MobiDB-lite"/>
    </source>
</evidence>